<feature type="transmembrane region" description="Helical" evidence="1">
    <location>
        <begin position="37"/>
        <end position="57"/>
    </location>
</feature>
<keyword evidence="1" id="KW-0812">Transmembrane</keyword>
<evidence type="ECO:0000313" key="2">
    <source>
        <dbReference type="EMBL" id="CAB4143306.1"/>
    </source>
</evidence>
<sequence length="58" mass="6177">MAKMILGFLVLFGLVFAAIEGFTAATGREKIQLIKSLGYTMVVTVVVVGIITAIVTLF</sequence>
<keyword evidence="1" id="KW-1133">Transmembrane helix</keyword>
<proteinExistence type="predicted"/>
<gene>
    <name evidence="2" type="ORF">UFOVP447_115</name>
</gene>
<accession>A0A6J5ME86</accession>
<name>A0A6J5ME86_9CAUD</name>
<evidence type="ECO:0000256" key="1">
    <source>
        <dbReference type="SAM" id="Phobius"/>
    </source>
</evidence>
<protein>
    <submittedName>
        <fullName evidence="2">Uncharacterized protein</fullName>
    </submittedName>
</protein>
<organism evidence="2">
    <name type="scientific">uncultured Caudovirales phage</name>
    <dbReference type="NCBI Taxonomy" id="2100421"/>
    <lineage>
        <taxon>Viruses</taxon>
        <taxon>Duplodnaviria</taxon>
        <taxon>Heunggongvirae</taxon>
        <taxon>Uroviricota</taxon>
        <taxon>Caudoviricetes</taxon>
        <taxon>Peduoviridae</taxon>
        <taxon>Maltschvirus</taxon>
        <taxon>Maltschvirus maltsch</taxon>
    </lineage>
</organism>
<keyword evidence="1" id="KW-0472">Membrane</keyword>
<dbReference type="EMBL" id="LR796423">
    <property type="protein sequence ID" value="CAB4143306.1"/>
    <property type="molecule type" value="Genomic_DNA"/>
</dbReference>
<reference evidence="2" key="1">
    <citation type="submission" date="2020-04" db="EMBL/GenBank/DDBJ databases">
        <authorList>
            <person name="Chiriac C."/>
            <person name="Salcher M."/>
            <person name="Ghai R."/>
            <person name="Kavagutti S V."/>
        </authorList>
    </citation>
    <scope>NUCLEOTIDE SEQUENCE</scope>
</reference>